<proteinExistence type="predicted"/>
<name>A0A3G9IYD3_9BACL</name>
<sequence>MDSGLKASEEPEYPMNTTESIRELFLLLESMAIEILQLNFEEDAASAKLEELQSVQLVTRQRIDDIAKSNSDVDMGAVKDLIVQCYSLEQQITIKLSDYSDVLNGHIHKFKTAEIARNKYQAGYTYAEGFFLDEHQ</sequence>
<evidence type="ECO:0000313" key="2">
    <source>
        <dbReference type="Proteomes" id="UP000275368"/>
    </source>
</evidence>
<dbReference type="Proteomes" id="UP000275368">
    <property type="component" value="Chromosome"/>
</dbReference>
<protein>
    <recommendedName>
        <fullName evidence="3">Flagellar protein FliT</fullName>
    </recommendedName>
</protein>
<evidence type="ECO:0000313" key="1">
    <source>
        <dbReference type="EMBL" id="BBH23917.1"/>
    </source>
</evidence>
<evidence type="ECO:0008006" key="3">
    <source>
        <dbReference type="Google" id="ProtNLM"/>
    </source>
</evidence>
<dbReference type="AlphaFoldDB" id="A0A3G9IYD3"/>
<organism evidence="1 2">
    <name type="scientific">Paenibacillus baekrokdamisoli</name>
    <dbReference type="NCBI Taxonomy" id="1712516"/>
    <lineage>
        <taxon>Bacteria</taxon>
        <taxon>Bacillati</taxon>
        <taxon>Bacillota</taxon>
        <taxon>Bacilli</taxon>
        <taxon>Bacillales</taxon>
        <taxon>Paenibacillaceae</taxon>
        <taxon>Paenibacillus</taxon>
    </lineage>
</organism>
<gene>
    <name evidence="1" type="ORF">Back11_52620</name>
</gene>
<dbReference type="EMBL" id="AP019308">
    <property type="protein sequence ID" value="BBH23917.1"/>
    <property type="molecule type" value="Genomic_DNA"/>
</dbReference>
<accession>A0A3G9IYD3</accession>
<dbReference type="KEGG" id="pbk:Back11_52620"/>
<keyword evidence="2" id="KW-1185">Reference proteome</keyword>
<reference evidence="1 2" key="1">
    <citation type="submission" date="2018-11" db="EMBL/GenBank/DDBJ databases">
        <title>Complete genome sequence of Paenibacillus baekrokdamisoli strain KCTC 33723.</title>
        <authorList>
            <person name="Kang S.W."/>
            <person name="Lee K.C."/>
            <person name="Kim K.K."/>
            <person name="Kim J.S."/>
            <person name="Kim D.S."/>
            <person name="Ko S.H."/>
            <person name="Yang S.H."/>
            <person name="Lee J.S."/>
        </authorList>
    </citation>
    <scope>NUCLEOTIDE SEQUENCE [LARGE SCALE GENOMIC DNA]</scope>
    <source>
        <strain evidence="1 2">KCTC 33723</strain>
    </source>
</reference>